<dbReference type="PATRIC" id="fig|512565.3.peg.237"/>
<feature type="region of interest" description="Disordered" evidence="1">
    <location>
        <begin position="52"/>
        <end position="75"/>
    </location>
</feature>
<dbReference type="OrthoDB" id="10008704at2"/>
<feature type="transmembrane region" description="Helical" evidence="2">
    <location>
        <begin position="33"/>
        <end position="51"/>
    </location>
</feature>
<keyword evidence="2" id="KW-0472">Membrane</keyword>
<dbReference type="HOGENOM" id="CLU_2679368_0_0_11"/>
<name>I0GXG8_ACTM4</name>
<sequence length="75" mass="7441">MPAWLRNLTMITGLGAWLAVVIVSLVRGQLPDAILLGVPAGLVLALAPPAIGRSGGGSESPSPGASAEPRDGAQT</sequence>
<accession>I0GXG8</accession>
<dbReference type="AlphaFoldDB" id="I0GXG8"/>
<dbReference type="STRING" id="512565.AMIS_2350"/>
<keyword evidence="4" id="KW-1185">Reference proteome</keyword>
<evidence type="ECO:0000313" key="4">
    <source>
        <dbReference type="Proteomes" id="UP000007882"/>
    </source>
</evidence>
<organism evidence="3 4">
    <name type="scientific">Actinoplanes missouriensis (strain ATCC 14538 / DSM 43046 / CBS 188.64 / JCM 3121 / NBRC 102363 / NCIMB 12654 / NRRL B-3342 / UNCC 431)</name>
    <dbReference type="NCBI Taxonomy" id="512565"/>
    <lineage>
        <taxon>Bacteria</taxon>
        <taxon>Bacillati</taxon>
        <taxon>Actinomycetota</taxon>
        <taxon>Actinomycetes</taxon>
        <taxon>Micromonosporales</taxon>
        <taxon>Micromonosporaceae</taxon>
        <taxon>Actinoplanes</taxon>
    </lineage>
</organism>
<keyword evidence="2" id="KW-1133">Transmembrane helix</keyword>
<protein>
    <submittedName>
        <fullName evidence="3">Uncharacterized protein</fullName>
    </submittedName>
</protein>
<evidence type="ECO:0000313" key="3">
    <source>
        <dbReference type="EMBL" id="BAL85455.1"/>
    </source>
</evidence>
<keyword evidence="2" id="KW-0812">Transmembrane</keyword>
<dbReference type="KEGG" id="ams:AMIS_2350"/>
<gene>
    <name evidence="3" type="ordered locus">AMIS_2350</name>
</gene>
<reference evidence="3 4" key="1">
    <citation type="submission" date="2012-02" db="EMBL/GenBank/DDBJ databases">
        <title>Complete genome sequence of Actinoplanes missouriensis 431 (= NBRC 102363).</title>
        <authorList>
            <person name="Ohnishi Y."/>
            <person name="Ishikawa J."/>
            <person name="Sekine M."/>
            <person name="Hosoyama A."/>
            <person name="Harada T."/>
            <person name="Narita H."/>
            <person name="Hata T."/>
            <person name="Konno Y."/>
            <person name="Tutikane K."/>
            <person name="Fujita N."/>
            <person name="Horinouchi S."/>
            <person name="Hayakawa M."/>
        </authorList>
    </citation>
    <scope>NUCLEOTIDE SEQUENCE [LARGE SCALE GENOMIC DNA]</scope>
    <source>
        <strain evidence="4">ATCC 14538 / DSM 43046 / CBS 188.64 / JCM 3121 / NBRC 102363 / NCIMB 12654 / NRRL B-3342 / UNCC 431</strain>
    </source>
</reference>
<evidence type="ECO:0000256" key="1">
    <source>
        <dbReference type="SAM" id="MobiDB-lite"/>
    </source>
</evidence>
<evidence type="ECO:0000256" key="2">
    <source>
        <dbReference type="SAM" id="Phobius"/>
    </source>
</evidence>
<dbReference type="EMBL" id="AP012319">
    <property type="protein sequence ID" value="BAL85455.1"/>
    <property type="molecule type" value="Genomic_DNA"/>
</dbReference>
<proteinExistence type="predicted"/>
<dbReference type="Proteomes" id="UP000007882">
    <property type="component" value="Chromosome"/>
</dbReference>
<feature type="transmembrane region" description="Helical" evidence="2">
    <location>
        <begin position="6"/>
        <end position="26"/>
    </location>
</feature>